<dbReference type="Pfam" id="PF06472">
    <property type="entry name" value="ABC_membrane_2"/>
    <property type="match status" value="1"/>
</dbReference>
<evidence type="ECO:0000256" key="7">
    <source>
        <dbReference type="ARBA" id="ARBA00023136"/>
    </source>
</evidence>
<dbReference type="InterPro" id="IPR003439">
    <property type="entry name" value="ABC_transporter-like_ATP-bd"/>
</dbReference>
<keyword evidence="5 10" id="KW-0067">ATP-binding</keyword>
<gene>
    <name evidence="10" type="ORF">FCC1311_090621</name>
</gene>
<dbReference type="GO" id="GO:0016887">
    <property type="term" value="F:ATP hydrolysis activity"/>
    <property type="evidence" value="ECO:0007669"/>
    <property type="project" value="InterPro"/>
</dbReference>
<evidence type="ECO:0000256" key="3">
    <source>
        <dbReference type="ARBA" id="ARBA00022692"/>
    </source>
</evidence>
<name>A0A2R5GH62_9STRA</name>
<evidence type="ECO:0000256" key="8">
    <source>
        <dbReference type="SAM" id="MobiDB-lite"/>
    </source>
</evidence>
<dbReference type="GO" id="GO:0042760">
    <property type="term" value="P:very long-chain fatty acid catabolic process"/>
    <property type="evidence" value="ECO:0007669"/>
    <property type="project" value="TreeGrafter"/>
</dbReference>
<dbReference type="GO" id="GO:0005324">
    <property type="term" value="F:long-chain fatty acid transmembrane transporter activity"/>
    <property type="evidence" value="ECO:0007669"/>
    <property type="project" value="TreeGrafter"/>
</dbReference>
<dbReference type="GO" id="GO:0015910">
    <property type="term" value="P:long-chain fatty acid import into peroxisome"/>
    <property type="evidence" value="ECO:0007669"/>
    <property type="project" value="TreeGrafter"/>
</dbReference>
<keyword evidence="3" id="KW-0812">Transmembrane</keyword>
<dbReference type="PANTHER" id="PTHR11384">
    <property type="entry name" value="ATP-BINDING CASSETTE, SUB-FAMILY D MEMBER"/>
    <property type="match status" value="1"/>
</dbReference>
<dbReference type="InterPro" id="IPR036640">
    <property type="entry name" value="ABC1_TM_sf"/>
</dbReference>
<feature type="region of interest" description="Disordered" evidence="8">
    <location>
        <begin position="52"/>
        <end position="97"/>
    </location>
</feature>
<keyword evidence="6" id="KW-1133">Transmembrane helix</keyword>
<dbReference type="AlphaFoldDB" id="A0A2R5GH62"/>
<proteinExistence type="inferred from homology"/>
<keyword evidence="7" id="KW-0472">Membrane</keyword>
<evidence type="ECO:0000256" key="6">
    <source>
        <dbReference type="ARBA" id="ARBA00022989"/>
    </source>
</evidence>
<feature type="region of interest" description="Disordered" evidence="8">
    <location>
        <begin position="698"/>
        <end position="727"/>
    </location>
</feature>
<feature type="domain" description="ABC transporter" evidence="9">
    <location>
        <begin position="472"/>
        <end position="701"/>
    </location>
</feature>
<comment type="similarity">
    <text evidence="1">Belongs to the ABC transporter superfamily. ABCD family. Peroxisomal fatty acyl CoA transporter (TC 3.A.1.203) subfamily.</text>
</comment>
<feature type="compositionally biased region" description="Basic and acidic residues" evidence="8">
    <location>
        <begin position="74"/>
        <end position="97"/>
    </location>
</feature>
<dbReference type="InterPro" id="IPR011527">
    <property type="entry name" value="ABC1_TM_dom"/>
</dbReference>
<comment type="caution">
    <text evidence="10">The sequence shown here is derived from an EMBL/GenBank/DDBJ whole genome shotgun (WGS) entry which is preliminary data.</text>
</comment>
<dbReference type="PANTHER" id="PTHR11384:SF67">
    <property type="entry name" value="ATP-BINDING CASSETTE SUB-FAMILY D MEMBER 1"/>
    <property type="match status" value="1"/>
</dbReference>
<evidence type="ECO:0000259" key="9">
    <source>
        <dbReference type="PROSITE" id="PS50893"/>
    </source>
</evidence>
<dbReference type="SUPFAM" id="SSF90123">
    <property type="entry name" value="ABC transporter transmembrane region"/>
    <property type="match status" value="1"/>
</dbReference>
<dbReference type="EMBL" id="BEYU01000028">
    <property type="protein sequence ID" value="GBG27194.1"/>
    <property type="molecule type" value="Genomic_DNA"/>
</dbReference>
<evidence type="ECO:0000313" key="11">
    <source>
        <dbReference type="Proteomes" id="UP000241890"/>
    </source>
</evidence>
<sequence>MASVSRPATTMAQQGVWSHFMRTAWSIPHGKVLLSSWGAYLVWLATLQQKKKKKKKTSKHEEQRPRPAASAADTESKPALADEKSKSAADSARKTRDAKAKKRALEELLKLLRKHAWTQQGAEFVLYLLTLCSRVLITVKLSDVSGRLAGLMGARRYEDMFKGQAQFGLFCVGAAATTAAMKFLEKRVAFNARAILYEHLKARYLDAERLRFYHGDLSDAAARLTVDLEDFSSSLVHGVGHFVKPLIDIVHLSAVMGSRLGLSNLGIFYAYFWFSNWSLKRVRSRALPKPLKECAMERSRLQSELRTSLQNVHGFREQIAMQGGISRERATVDRQFASVRREIDLENQQYAVLDWLSSYTLKYGGMMIAFSILTPNGYYDPSKSAQDLTEYFFSNSSLLGALASAVKDLADSANEVPRIQGLAERVYALERNMDKVDASGRSETLFDGAVSCDPGNAAIRVVHADVMPPQPLPRDTVSDNADEVAAPPLLIKDLNLEIRAGEHTVIRGANGLGKSSLFRVLTQLWRVQGENPEVVVPASLFVLPQESFLPRGAALRELLTYPRAGDAISDADAAALLDDVGLGTILSRYGVDGIADWSACLSGGQKQRLGWARLFFHRPKFALCDEATAAISKEQIDALFAQAKRLGITLVTISHSPQVSGSWLAQPADPFLHFSSGPFPVLPSLSSPFLSFLAPPRRSRSARQSCMARRRSSRRSRELRRASGSSG</sequence>
<dbReference type="GO" id="GO:0005524">
    <property type="term" value="F:ATP binding"/>
    <property type="evidence" value="ECO:0007669"/>
    <property type="project" value="UniProtKB-KW"/>
</dbReference>
<dbReference type="GO" id="GO:0007031">
    <property type="term" value="P:peroxisome organization"/>
    <property type="evidence" value="ECO:0007669"/>
    <property type="project" value="TreeGrafter"/>
</dbReference>
<dbReference type="InterPro" id="IPR050835">
    <property type="entry name" value="ABC_transporter_sub-D"/>
</dbReference>
<evidence type="ECO:0000256" key="4">
    <source>
        <dbReference type="ARBA" id="ARBA00022741"/>
    </source>
</evidence>
<dbReference type="Gene3D" id="3.40.50.300">
    <property type="entry name" value="P-loop containing nucleotide triphosphate hydrolases"/>
    <property type="match status" value="1"/>
</dbReference>
<accession>A0A2R5GH62</accession>
<keyword evidence="2" id="KW-0813">Transport</keyword>
<dbReference type="Proteomes" id="UP000241890">
    <property type="component" value="Unassembled WGS sequence"/>
</dbReference>
<dbReference type="GO" id="GO:0140359">
    <property type="term" value="F:ABC-type transporter activity"/>
    <property type="evidence" value="ECO:0007669"/>
    <property type="project" value="InterPro"/>
</dbReference>
<evidence type="ECO:0000256" key="5">
    <source>
        <dbReference type="ARBA" id="ARBA00022840"/>
    </source>
</evidence>
<keyword evidence="11" id="KW-1185">Reference proteome</keyword>
<reference evidence="10 11" key="1">
    <citation type="submission" date="2017-12" db="EMBL/GenBank/DDBJ databases">
        <title>Sequencing, de novo assembly and annotation of complete genome of a new Thraustochytrid species, strain FCC1311.</title>
        <authorList>
            <person name="Sedici K."/>
            <person name="Godart F."/>
            <person name="Aiese Cigliano R."/>
            <person name="Sanseverino W."/>
            <person name="Barakat M."/>
            <person name="Ortet P."/>
            <person name="Marechal E."/>
            <person name="Cagnac O."/>
            <person name="Amato A."/>
        </authorList>
    </citation>
    <scope>NUCLEOTIDE SEQUENCE [LARGE SCALE GENOMIC DNA]</scope>
</reference>
<dbReference type="SMART" id="SM00382">
    <property type="entry name" value="AAA"/>
    <property type="match status" value="1"/>
</dbReference>
<dbReference type="SUPFAM" id="SSF52540">
    <property type="entry name" value="P-loop containing nucleoside triphosphate hydrolases"/>
    <property type="match status" value="1"/>
</dbReference>
<dbReference type="PROSITE" id="PS00211">
    <property type="entry name" value="ABC_TRANSPORTER_1"/>
    <property type="match status" value="1"/>
</dbReference>
<keyword evidence="4" id="KW-0547">Nucleotide-binding</keyword>
<dbReference type="Gene3D" id="1.20.1560.10">
    <property type="entry name" value="ABC transporter type 1, transmembrane domain"/>
    <property type="match status" value="1"/>
</dbReference>
<dbReference type="OrthoDB" id="422637at2759"/>
<evidence type="ECO:0000256" key="1">
    <source>
        <dbReference type="ARBA" id="ARBA00008575"/>
    </source>
</evidence>
<dbReference type="PROSITE" id="PS50893">
    <property type="entry name" value="ABC_TRANSPORTER_2"/>
    <property type="match status" value="1"/>
</dbReference>
<dbReference type="InterPro" id="IPR017871">
    <property type="entry name" value="ABC_transporter-like_CS"/>
</dbReference>
<feature type="non-terminal residue" evidence="10">
    <location>
        <position position="727"/>
    </location>
</feature>
<feature type="compositionally biased region" description="Low complexity" evidence="8">
    <location>
        <begin position="698"/>
        <end position="707"/>
    </location>
</feature>
<protein>
    <submittedName>
        <fullName evidence="10">ATP-binding cassette sub-family D member 1</fullName>
    </submittedName>
</protein>
<dbReference type="GO" id="GO:0006635">
    <property type="term" value="P:fatty acid beta-oxidation"/>
    <property type="evidence" value="ECO:0007669"/>
    <property type="project" value="TreeGrafter"/>
</dbReference>
<dbReference type="Pfam" id="PF00005">
    <property type="entry name" value="ABC_tran"/>
    <property type="match status" value="1"/>
</dbReference>
<dbReference type="InterPro" id="IPR003593">
    <property type="entry name" value="AAA+_ATPase"/>
</dbReference>
<evidence type="ECO:0000313" key="10">
    <source>
        <dbReference type="EMBL" id="GBG27194.1"/>
    </source>
</evidence>
<dbReference type="InterPro" id="IPR027417">
    <property type="entry name" value="P-loop_NTPase"/>
</dbReference>
<dbReference type="GO" id="GO:0005778">
    <property type="term" value="C:peroxisomal membrane"/>
    <property type="evidence" value="ECO:0007669"/>
    <property type="project" value="TreeGrafter"/>
</dbReference>
<evidence type="ECO:0000256" key="2">
    <source>
        <dbReference type="ARBA" id="ARBA00022448"/>
    </source>
</evidence>
<dbReference type="InParanoid" id="A0A2R5GH62"/>
<organism evidence="10 11">
    <name type="scientific">Hondaea fermentalgiana</name>
    <dbReference type="NCBI Taxonomy" id="2315210"/>
    <lineage>
        <taxon>Eukaryota</taxon>
        <taxon>Sar</taxon>
        <taxon>Stramenopiles</taxon>
        <taxon>Bigyra</taxon>
        <taxon>Labyrinthulomycetes</taxon>
        <taxon>Thraustochytrida</taxon>
        <taxon>Thraustochytriidae</taxon>
        <taxon>Hondaea</taxon>
    </lineage>
</organism>